<evidence type="ECO:0000313" key="1">
    <source>
        <dbReference type="EMBL" id="KAI2659993.1"/>
    </source>
</evidence>
<sequence>MSWYDAEEDISWLSLERNLVLPLKLNEVLFANIPSNKCKIRFGPLVSYAISVWGTVEKACGILSNWNPYSPIFNNHKLLIGKNPIYFGQCRHWYDKGIHSLGDIMDDKGLLSFEELCSQFNLQSSTFFFYLQLRAAMKTYGVPWSASLKDHPLLRVLCCSLGKRGLVSKLYGFFLDKVFPPLALDASWRTDIPNLSPDFEWDHVWSMVSQASKNPDHQQIHFNFIHRTYMTPRRLYCMKLKPDPYCTFCNTGELGTFFHMIWECPGVSNFWNMVSENLSTLLDISVPSSPSVLILNDLSDIPHKIQKRVFLAGLTAAKKLVATRWKPPHSLNKRHWVLTFMDVVYMELSTARIHGAREDTISFWAQILEKLKNMLS</sequence>
<reference evidence="1 2" key="1">
    <citation type="submission" date="2022-01" db="EMBL/GenBank/DDBJ databases">
        <title>A high-quality chromosome-level genome assembly of rohu carp, Labeo rohita.</title>
        <authorList>
            <person name="Arick M.A. II"/>
            <person name="Hsu C.-Y."/>
            <person name="Magbanua Z."/>
            <person name="Pechanova O."/>
            <person name="Grover C."/>
            <person name="Miller E."/>
            <person name="Thrash A."/>
            <person name="Ezzel L."/>
            <person name="Alam S."/>
            <person name="Benzie J."/>
            <person name="Hamilton M."/>
            <person name="Karsi A."/>
            <person name="Lawrence M.L."/>
            <person name="Peterson D.G."/>
        </authorList>
    </citation>
    <scope>NUCLEOTIDE SEQUENCE [LARGE SCALE GENOMIC DNA]</scope>
    <source>
        <strain evidence="2">BAU-BD-2019</strain>
        <tissue evidence="1">Blood</tissue>
    </source>
</reference>
<name>A0ABQ8MAW6_LABRO</name>
<organism evidence="1 2">
    <name type="scientific">Labeo rohita</name>
    <name type="common">Indian major carp</name>
    <name type="synonym">Cyprinus rohita</name>
    <dbReference type="NCBI Taxonomy" id="84645"/>
    <lineage>
        <taxon>Eukaryota</taxon>
        <taxon>Metazoa</taxon>
        <taxon>Chordata</taxon>
        <taxon>Craniata</taxon>
        <taxon>Vertebrata</taxon>
        <taxon>Euteleostomi</taxon>
        <taxon>Actinopterygii</taxon>
        <taxon>Neopterygii</taxon>
        <taxon>Teleostei</taxon>
        <taxon>Ostariophysi</taxon>
        <taxon>Cypriniformes</taxon>
        <taxon>Cyprinidae</taxon>
        <taxon>Labeoninae</taxon>
        <taxon>Labeonini</taxon>
        <taxon>Labeo</taxon>
    </lineage>
</organism>
<gene>
    <name evidence="1" type="ORF">H4Q32_022579</name>
</gene>
<comment type="caution">
    <text evidence="1">The sequence shown here is derived from an EMBL/GenBank/DDBJ whole genome shotgun (WGS) entry which is preliminary data.</text>
</comment>
<evidence type="ECO:0000313" key="2">
    <source>
        <dbReference type="Proteomes" id="UP000830375"/>
    </source>
</evidence>
<protein>
    <submittedName>
        <fullName evidence="1">LINE-1 retrotransposable element ORF2 protein</fullName>
    </submittedName>
</protein>
<dbReference type="EMBL" id="JACTAM010000010">
    <property type="protein sequence ID" value="KAI2659993.1"/>
    <property type="molecule type" value="Genomic_DNA"/>
</dbReference>
<accession>A0ABQ8MAW6</accession>
<keyword evidence="2" id="KW-1185">Reference proteome</keyword>
<dbReference type="Proteomes" id="UP000830375">
    <property type="component" value="Unassembled WGS sequence"/>
</dbReference>
<proteinExistence type="predicted"/>